<evidence type="ECO:0000256" key="6">
    <source>
        <dbReference type="SAM" id="MobiDB-lite"/>
    </source>
</evidence>
<dbReference type="InterPro" id="IPR046668">
    <property type="entry name" value="DUF6538"/>
</dbReference>
<dbReference type="KEGG" id="mch:Mchl_5385"/>
<evidence type="ECO:0000256" key="1">
    <source>
        <dbReference type="ARBA" id="ARBA00008857"/>
    </source>
</evidence>
<dbReference type="InterPro" id="IPR044068">
    <property type="entry name" value="CB"/>
</dbReference>
<dbReference type="InterPro" id="IPR013762">
    <property type="entry name" value="Integrase-like_cat_sf"/>
</dbReference>
<dbReference type="InterPro" id="IPR002104">
    <property type="entry name" value="Integrase_catalytic"/>
</dbReference>
<evidence type="ECO:0000256" key="3">
    <source>
        <dbReference type="ARBA" id="ARBA00023125"/>
    </source>
</evidence>
<dbReference type="PANTHER" id="PTHR30349:SF41">
    <property type="entry name" value="INTEGRASE_RECOMBINASE PROTEIN MJ0367-RELATED"/>
    <property type="match status" value="1"/>
</dbReference>
<feature type="compositionally biased region" description="Basic and acidic residues" evidence="6">
    <location>
        <begin position="155"/>
        <end position="169"/>
    </location>
</feature>
<keyword evidence="3 5" id="KW-0238">DNA-binding</keyword>
<dbReference type="GO" id="GO:0015074">
    <property type="term" value="P:DNA integration"/>
    <property type="evidence" value="ECO:0007669"/>
    <property type="project" value="UniProtKB-KW"/>
</dbReference>
<feature type="domain" description="Tyr recombinase" evidence="7">
    <location>
        <begin position="388"/>
        <end position="591"/>
    </location>
</feature>
<dbReference type="SUPFAM" id="SSF56349">
    <property type="entry name" value="DNA breaking-rejoining enzymes"/>
    <property type="match status" value="1"/>
</dbReference>
<evidence type="ECO:0000259" key="8">
    <source>
        <dbReference type="PROSITE" id="PS51900"/>
    </source>
</evidence>
<comment type="similarity">
    <text evidence="1">Belongs to the 'phage' integrase family.</text>
</comment>
<evidence type="ECO:0000259" key="7">
    <source>
        <dbReference type="PROSITE" id="PS51898"/>
    </source>
</evidence>
<feature type="domain" description="Core-binding (CB)" evidence="8">
    <location>
        <begin position="281"/>
        <end position="365"/>
    </location>
</feature>
<dbReference type="PROSITE" id="PS51898">
    <property type="entry name" value="TYR_RECOMBINASE"/>
    <property type="match status" value="1"/>
</dbReference>
<accession>B7KX94</accession>
<reference evidence="10" key="1">
    <citation type="submission" date="2008-12" db="EMBL/GenBank/DDBJ databases">
        <title>Complete sequence of chromosome of Methylobacterium chloromethanicum CM4.</title>
        <authorList>
            <consortium name="US DOE Joint Genome Institute"/>
            <person name="Lucas S."/>
            <person name="Copeland A."/>
            <person name="Lapidus A."/>
            <person name="Glavina del Rio T."/>
            <person name="Dalin E."/>
            <person name="Tice H."/>
            <person name="Bruce D."/>
            <person name="Goodwin L."/>
            <person name="Pitluck S."/>
            <person name="Chertkov O."/>
            <person name="Brettin T."/>
            <person name="Detter J.C."/>
            <person name="Han C."/>
            <person name="Larimer F."/>
            <person name="Land M."/>
            <person name="Hauser L."/>
            <person name="Kyrpides N."/>
            <person name="Mikhailova N."/>
            <person name="Marx C."/>
            <person name="Richardson P."/>
        </authorList>
    </citation>
    <scope>NUCLEOTIDE SEQUENCE [LARGE SCALE GENOMIC DNA]</scope>
    <source>
        <strain evidence="10">CM4 / NCIMB 13688</strain>
    </source>
</reference>
<evidence type="ECO:0000313" key="10">
    <source>
        <dbReference type="Proteomes" id="UP000002385"/>
    </source>
</evidence>
<dbReference type="PROSITE" id="PS51900">
    <property type="entry name" value="CB"/>
    <property type="match status" value="1"/>
</dbReference>
<reference evidence="9 10" key="2">
    <citation type="journal article" date="2012" name="J. Bacteriol.">
        <title>Complete genome sequences of six strains of the genus Methylobacterium.</title>
        <authorList>
            <person name="Marx C.J."/>
            <person name="Bringel F."/>
            <person name="Chistoserdova L."/>
            <person name="Moulin L."/>
            <person name="Farhan Ul Haque M."/>
            <person name="Fleischman D.E."/>
            <person name="Gruffaz C."/>
            <person name="Jourand P."/>
            <person name="Knief C."/>
            <person name="Lee M.C."/>
            <person name="Muller E.E."/>
            <person name="Nadalig T."/>
            <person name="Peyraud R."/>
            <person name="Roselli S."/>
            <person name="Russ L."/>
            <person name="Goodwin L.A."/>
            <person name="Ivanova N."/>
            <person name="Kyrpides N."/>
            <person name="Lajus A."/>
            <person name="Land M.L."/>
            <person name="Medigue C."/>
            <person name="Mikhailova N."/>
            <person name="Nolan M."/>
            <person name="Woyke T."/>
            <person name="Stolyar S."/>
            <person name="Vorholt J.A."/>
            <person name="Vuilleumier S."/>
        </authorList>
    </citation>
    <scope>NUCLEOTIDE SEQUENCE [LARGE SCALE GENOMIC DNA]</scope>
    <source>
        <strain evidence="10">CM4 / NCIMB 13688</strain>
    </source>
</reference>
<dbReference type="InterPro" id="IPR011010">
    <property type="entry name" value="DNA_brk_join_enz"/>
</dbReference>
<proteinExistence type="inferred from homology"/>
<dbReference type="GO" id="GO:0003677">
    <property type="term" value="F:DNA binding"/>
    <property type="evidence" value="ECO:0007669"/>
    <property type="project" value="UniProtKB-UniRule"/>
</dbReference>
<evidence type="ECO:0000313" key="9">
    <source>
        <dbReference type="EMBL" id="ACK86143.1"/>
    </source>
</evidence>
<evidence type="ECO:0000256" key="2">
    <source>
        <dbReference type="ARBA" id="ARBA00022908"/>
    </source>
</evidence>
<dbReference type="AlphaFoldDB" id="B7KX94"/>
<feature type="region of interest" description="Disordered" evidence="6">
    <location>
        <begin position="155"/>
        <end position="175"/>
    </location>
</feature>
<protein>
    <submittedName>
        <fullName evidence="9">Integrase family protein</fullName>
    </submittedName>
</protein>
<evidence type="ECO:0000256" key="5">
    <source>
        <dbReference type="PROSITE-ProRule" id="PRU01248"/>
    </source>
</evidence>
<keyword evidence="4" id="KW-0233">DNA recombination</keyword>
<dbReference type="HOGENOM" id="CLU_022238_2_0_5"/>
<dbReference type="Gene3D" id="1.10.443.10">
    <property type="entry name" value="Intergrase catalytic core"/>
    <property type="match status" value="1"/>
</dbReference>
<keyword evidence="2" id="KW-0229">DNA integration</keyword>
<dbReference type="Pfam" id="PF20172">
    <property type="entry name" value="DUF6538"/>
    <property type="match status" value="1"/>
</dbReference>
<dbReference type="RefSeq" id="WP_015952974.1">
    <property type="nucleotide sequence ID" value="NC_011757.1"/>
</dbReference>
<gene>
    <name evidence="9" type="ordered locus">Mchl_5385</name>
</gene>
<dbReference type="Gene3D" id="1.10.150.130">
    <property type="match status" value="1"/>
</dbReference>
<organism evidence="9 10">
    <name type="scientific">Methylorubrum extorquens (strain CM4 / NCIMB 13688)</name>
    <name type="common">Methylobacterium extorquens</name>
    <dbReference type="NCBI Taxonomy" id="440085"/>
    <lineage>
        <taxon>Bacteria</taxon>
        <taxon>Pseudomonadati</taxon>
        <taxon>Pseudomonadota</taxon>
        <taxon>Alphaproteobacteria</taxon>
        <taxon>Hyphomicrobiales</taxon>
        <taxon>Methylobacteriaceae</taxon>
        <taxon>Methylorubrum</taxon>
    </lineage>
</organism>
<dbReference type="InterPro" id="IPR010998">
    <property type="entry name" value="Integrase_recombinase_N"/>
</dbReference>
<dbReference type="PANTHER" id="PTHR30349">
    <property type="entry name" value="PHAGE INTEGRASE-RELATED"/>
    <property type="match status" value="1"/>
</dbReference>
<dbReference type="EMBL" id="CP001298">
    <property type="protein sequence ID" value="ACK86143.1"/>
    <property type="molecule type" value="Genomic_DNA"/>
</dbReference>
<dbReference type="Proteomes" id="UP000002385">
    <property type="component" value="Chromosome"/>
</dbReference>
<dbReference type="InterPro" id="IPR050090">
    <property type="entry name" value="Tyrosine_recombinase_XerCD"/>
</dbReference>
<evidence type="ECO:0000256" key="4">
    <source>
        <dbReference type="ARBA" id="ARBA00023172"/>
    </source>
</evidence>
<sequence>MKRVKGTKYLYRRGDGYVARMGVPAALRSIVGKTELQETLGSILKIAERDIHGVVAVFHQTLADARAKLDVSASPPPRMRARPLTLDQIAHTHYAEELDHDQRLRVGNRTTPDWPIEWEVRLDGLPTKVEVPAEDEPVNVRSLKSPLTLYQERAARERAERTQPTEGRRQGFKAPSTSYRQQQVLALRRIASGQFEDDEELQAIVGLAIDKFQARGSTDVEFGTEAWRELGLLLAKVQLAALEATIERDAGGEPAAPKLPILAEPPSTGQVVPIRPRGPALSILGLLDGYLRMKQSQGKGAEAERRWKPVFKALVRHLGHDDARHLTKSDIMGWRDHLLEKEGLAAKTVRDVHLASLRAVLGWAADDEKIPENPAARVRIDVEKKVSVREQGLNDAEAVAVLKAALAYQPPTAHSPATRESSFVTAAKRWLPWLCALTGARVAEMGAIRVQDVITDKGITYIRITPDAGPVKSGQYRDVPVHPQLVELGFLDFVKAVGDGPLFYDATKHRKEDAQHPSKIVAARVSTWVRNLGLIDEAVSPSHGWRHRFKTVGREAEISDRVLDALQGHAGRTAGDNYGDVTLKTRDAAIRRMPAYNVE</sequence>
<dbReference type="GO" id="GO:0006310">
    <property type="term" value="P:DNA recombination"/>
    <property type="evidence" value="ECO:0007669"/>
    <property type="project" value="UniProtKB-KW"/>
</dbReference>
<name>B7KX94_METC4</name>